<reference evidence="2" key="1">
    <citation type="submission" date="2020-04" db="EMBL/GenBank/DDBJ databases">
        <title>Analysis of mating type loci in Filobasidium floriforme.</title>
        <authorList>
            <person name="Nowrousian M."/>
        </authorList>
    </citation>
    <scope>NUCLEOTIDE SEQUENCE</scope>
    <source>
        <strain evidence="2">CBS 6242</strain>
    </source>
</reference>
<evidence type="ECO:0000313" key="3">
    <source>
        <dbReference type="Proteomes" id="UP000812966"/>
    </source>
</evidence>
<dbReference type="AlphaFoldDB" id="A0A8K0JVD5"/>
<dbReference type="Proteomes" id="UP000812966">
    <property type="component" value="Unassembled WGS sequence"/>
</dbReference>
<protein>
    <submittedName>
        <fullName evidence="2">Uncharacterized protein</fullName>
    </submittedName>
</protein>
<sequence>MTLDIPMSHTNGTTHSNSNSSPVSPMTTAQRPGWRHIPTPNSSLISTHAAGANPYFMDEDTANIGILNDEIVTLIVDMMMEDDAMRHHRSFECPNFQKHYPLFRLRPHSEGLAKLCLVSKHMRHRVLTRLYRTLRFHGGGAEARDEWEQFNAHMTIKDTPQVQLSQPKIYIKEILCARPVSNKEYAENLFNLMQSCRNLERIDPSCLSTHQFFNQKRVPNIVPATVTELRCVGIQTKAEITGLVGKLQPMFGNIGRLPRNGGIRGPYWKRDDFQHVTKLEIVPTFLAWTKMQFANSARNRFEEAEIPYCDIKEWKPEEDNWGNLVGLETVSLDCREVGLLPKSEQYLREYANDRFRLETNYDHGTPNPYKMQGKMWQEKRNNNVFFWAMLGNTPQLPELKSLEIDLEFNPWAPEPEKGELVYDEWYWLHEWIKRLNVKARTLVVRLHVKSPINMFTEKRRSDGKVPEDRDAPVFEAGWLLNKLPSEERMRAVFAEFNRFKPTSGPLPWKYLDVQLVAERFPRSERQIVLLREWKIIMNEHTRKLVESGKSSMVVHDTSFLEFADHFNTLTWSERLERRLHGIPTNLVGLI</sequence>
<name>A0A8K0JVD5_9TREE</name>
<feature type="region of interest" description="Disordered" evidence="1">
    <location>
        <begin position="1"/>
        <end position="32"/>
    </location>
</feature>
<comment type="caution">
    <text evidence="2">The sequence shown here is derived from an EMBL/GenBank/DDBJ whole genome shotgun (WGS) entry which is preliminary data.</text>
</comment>
<evidence type="ECO:0000313" key="2">
    <source>
        <dbReference type="EMBL" id="KAG7571053.1"/>
    </source>
</evidence>
<evidence type="ECO:0000256" key="1">
    <source>
        <dbReference type="SAM" id="MobiDB-lite"/>
    </source>
</evidence>
<gene>
    <name evidence="2" type="ORF">FFLO_01017</name>
</gene>
<keyword evidence="3" id="KW-1185">Reference proteome</keyword>
<feature type="compositionally biased region" description="Low complexity" evidence="1">
    <location>
        <begin position="8"/>
        <end position="21"/>
    </location>
</feature>
<accession>A0A8K0JVD5</accession>
<organism evidence="2 3">
    <name type="scientific">Filobasidium floriforme</name>
    <dbReference type="NCBI Taxonomy" id="5210"/>
    <lineage>
        <taxon>Eukaryota</taxon>
        <taxon>Fungi</taxon>
        <taxon>Dikarya</taxon>
        <taxon>Basidiomycota</taxon>
        <taxon>Agaricomycotina</taxon>
        <taxon>Tremellomycetes</taxon>
        <taxon>Filobasidiales</taxon>
        <taxon>Filobasidiaceae</taxon>
        <taxon>Filobasidium</taxon>
    </lineage>
</organism>
<proteinExistence type="predicted"/>
<dbReference type="EMBL" id="JABELV010000012">
    <property type="protein sequence ID" value="KAG7571053.1"/>
    <property type="molecule type" value="Genomic_DNA"/>
</dbReference>